<feature type="transmembrane region" description="Helical" evidence="4">
    <location>
        <begin position="27"/>
        <end position="48"/>
    </location>
</feature>
<evidence type="ECO:0000256" key="3">
    <source>
        <dbReference type="PROSITE-ProRule" id="PRU00289"/>
    </source>
</evidence>
<feature type="domain" description="FtsK" evidence="5">
    <location>
        <begin position="201"/>
        <end position="393"/>
    </location>
</feature>
<keyword evidence="1 3" id="KW-0547">Nucleotide-binding</keyword>
<dbReference type="GO" id="GO:0005524">
    <property type="term" value="F:ATP binding"/>
    <property type="evidence" value="ECO:0007669"/>
    <property type="project" value="UniProtKB-UniRule"/>
</dbReference>
<evidence type="ECO:0000256" key="2">
    <source>
        <dbReference type="ARBA" id="ARBA00022840"/>
    </source>
</evidence>
<dbReference type="InterPro" id="IPR027417">
    <property type="entry name" value="P-loop_NTPase"/>
</dbReference>
<dbReference type="PANTHER" id="PTHR22683:SF41">
    <property type="entry name" value="DNA TRANSLOCASE FTSK"/>
    <property type="match status" value="1"/>
</dbReference>
<dbReference type="InterPro" id="IPR008900">
    <property type="entry name" value="Zot_N"/>
</dbReference>
<proteinExistence type="predicted"/>
<keyword evidence="4" id="KW-0472">Membrane</keyword>
<dbReference type="InterPro" id="IPR050206">
    <property type="entry name" value="FtsK/SpoIIIE/SftA"/>
</dbReference>
<keyword evidence="4" id="KW-0812">Transmembrane</keyword>
<feature type="transmembrane region" description="Helical" evidence="4">
    <location>
        <begin position="55"/>
        <end position="76"/>
    </location>
</feature>
<keyword evidence="2 3" id="KW-0067">ATP-binding</keyword>
<dbReference type="GO" id="GO:0003677">
    <property type="term" value="F:DNA binding"/>
    <property type="evidence" value="ECO:0007669"/>
    <property type="project" value="InterPro"/>
</dbReference>
<keyword evidence="7" id="KW-1185">Reference proteome</keyword>
<comment type="caution">
    <text evidence="6">The sequence shown here is derived from an EMBL/GenBank/DDBJ whole genome shotgun (WGS) entry which is preliminary data.</text>
</comment>
<evidence type="ECO:0000256" key="4">
    <source>
        <dbReference type="SAM" id="Phobius"/>
    </source>
</evidence>
<dbReference type="EMBL" id="MWWV01000004">
    <property type="protein sequence ID" value="OZG58289.1"/>
    <property type="molecule type" value="Genomic_DNA"/>
</dbReference>
<dbReference type="Pfam" id="PF05707">
    <property type="entry name" value="Zot"/>
    <property type="match status" value="1"/>
</dbReference>
<protein>
    <submittedName>
        <fullName evidence="6">FtsK</fullName>
    </submittedName>
</protein>
<dbReference type="Gene3D" id="3.40.50.300">
    <property type="entry name" value="P-loop containing nucleotide triphosphate hydrolases"/>
    <property type="match status" value="1"/>
</dbReference>
<sequence length="456" mass="50342">MSIIVIVLLSILLLAVSIWYPFVDLRYRIRAVWGAMISTAWLIVGWLLAPDAGLLCGLIALAVLLGVAGISHRWLWHIAPGADLIHAVVLNARSGRDALVKLEIIAPDDDSHYRTHWDGHILTFTVPRAGMTLDRIRKKVDTGLPALGFGWAEVSELGPGSFRAVFAESKPPAVTDTVHVVKTVPPMGSDASVRYGIWEDGSPATLSFRELNGVLLAGESGSGKSAGAIMLVLPLLLSPLARVHVLDGKGGMEWDWCRPYADTYINDAIDYETVADRLETLVDAMNESIARHPWDATDPDYWHHGPTPETPMNLVVLDECQLWLGTGETDRERKTRLARIQQAVWQLITRGRSAGWCVLLMTQRPTIDAIPSRLRDNIARRICLRVRRQESVMAVLGELPDEGEADPRGIRFDQPGLAVTENGEGRLAYVRFDYMSVSDARHALEERDSKMTVSGG</sequence>
<evidence type="ECO:0000313" key="6">
    <source>
        <dbReference type="EMBL" id="OZG58289.1"/>
    </source>
</evidence>
<dbReference type="AlphaFoldDB" id="A0A261FGM6"/>
<dbReference type="InterPro" id="IPR002543">
    <property type="entry name" value="FtsK_dom"/>
</dbReference>
<organism evidence="6 7">
    <name type="scientific">Bifidobacterium tissieri</name>
    <dbReference type="NCBI Taxonomy" id="1630162"/>
    <lineage>
        <taxon>Bacteria</taxon>
        <taxon>Bacillati</taxon>
        <taxon>Actinomycetota</taxon>
        <taxon>Actinomycetes</taxon>
        <taxon>Bifidobacteriales</taxon>
        <taxon>Bifidobacteriaceae</taxon>
        <taxon>Bifidobacterium</taxon>
    </lineage>
</organism>
<dbReference type="RefSeq" id="WP_094662635.1">
    <property type="nucleotide sequence ID" value="NZ_MWWV01000004.1"/>
</dbReference>
<evidence type="ECO:0000256" key="1">
    <source>
        <dbReference type="ARBA" id="ARBA00022741"/>
    </source>
</evidence>
<name>A0A261FGM6_9BIFI</name>
<evidence type="ECO:0000259" key="5">
    <source>
        <dbReference type="PROSITE" id="PS50901"/>
    </source>
</evidence>
<dbReference type="PANTHER" id="PTHR22683">
    <property type="entry name" value="SPORULATION PROTEIN RELATED"/>
    <property type="match status" value="1"/>
</dbReference>
<evidence type="ECO:0000313" key="7">
    <source>
        <dbReference type="Proteomes" id="UP000216444"/>
    </source>
</evidence>
<feature type="binding site" evidence="3">
    <location>
        <begin position="218"/>
        <end position="225"/>
    </location>
    <ligand>
        <name>ATP</name>
        <dbReference type="ChEBI" id="CHEBI:30616"/>
    </ligand>
</feature>
<gene>
    <name evidence="6" type="ORF">BTIS_0658</name>
</gene>
<dbReference type="SUPFAM" id="SSF52540">
    <property type="entry name" value="P-loop containing nucleoside triphosphate hydrolases"/>
    <property type="match status" value="1"/>
</dbReference>
<keyword evidence="4" id="KW-1133">Transmembrane helix</keyword>
<accession>A0A261FGM6</accession>
<dbReference type="Proteomes" id="UP000216444">
    <property type="component" value="Unassembled WGS sequence"/>
</dbReference>
<reference evidence="6 7" key="1">
    <citation type="journal article" date="2017" name="BMC Genomics">
        <title>Comparative genomic and phylogenomic analyses of the Bifidobacteriaceae family.</title>
        <authorList>
            <person name="Lugli G.A."/>
            <person name="Milani C."/>
            <person name="Turroni F."/>
            <person name="Duranti S."/>
            <person name="Mancabelli L."/>
            <person name="Mangifesta M."/>
            <person name="Ferrario C."/>
            <person name="Modesto M."/>
            <person name="Mattarelli P."/>
            <person name="Jiri K."/>
            <person name="van Sinderen D."/>
            <person name="Ventura M."/>
        </authorList>
    </citation>
    <scope>NUCLEOTIDE SEQUENCE [LARGE SCALE GENOMIC DNA]</scope>
    <source>
        <strain evidence="6 7">DSM 100201</strain>
    </source>
</reference>
<dbReference type="PROSITE" id="PS50901">
    <property type="entry name" value="FTSK"/>
    <property type="match status" value="1"/>
</dbReference>